<feature type="region of interest" description="Disordered" evidence="1">
    <location>
        <begin position="46"/>
        <end position="70"/>
    </location>
</feature>
<sequence length="292" mass="32032">MPGGPGLTAADHILWTQRIHKEEINARSRPDGFSVRAAVSVPDVPRKFKPGHMDPREASGGGFNPATLGWDPTGPVTKEFRRCMNQHTAVPRERHLFPETCQQEIGWIQGNCGKLAHRSEPAGSKPTRLGVGWLMKDGHGGPINKLAAARANDADLAALQVDPECPKTRKSKDGNVREELGVPPYAISIPCAVWPETVNPPSKSPSSRTRSRKLTRAGENQMRRGGSMPNLQDLPDSERFIAQEAALGKAMDRSRRFLNCPSNHWYKPLSNSDVAKFADAYSKAWGVSLYGK</sequence>
<evidence type="ECO:0000313" key="2">
    <source>
        <dbReference type="EMBL" id="CAK8996546.1"/>
    </source>
</evidence>
<name>A0ABP0I3J1_9DINO</name>
<evidence type="ECO:0000313" key="3">
    <source>
        <dbReference type="Proteomes" id="UP001642464"/>
    </source>
</evidence>
<accession>A0ABP0I3J1</accession>
<reference evidence="2 3" key="1">
    <citation type="submission" date="2024-02" db="EMBL/GenBank/DDBJ databases">
        <authorList>
            <person name="Chen Y."/>
            <person name="Shah S."/>
            <person name="Dougan E. K."/>
            <person name="Thang M."/>
            <person name="Chan C."/>
        </authorList>
    </citation>
    <scope>NUCLEOTIDE SEQUENCE [LARGE SCALE GENOMIC DNA]</scope>
</reference>
<organism evidence="2 3">
    <name type="scientific">Durusdinium trenchii</name>
    <dbReference type="NCBI Taxonomy" id="1381693"/>
    <lineage>
        <taxon>Eukaryota</taxon>
        <taxon>Sar</taxon>
        <taxon>Alveolata</taxon>
        <taxon>Dinophyceae</taxon>
        <taxon>Suessiales</taxon>
        <taxon>Symbiodiniaceae</taxon>
        <taxon>Durusdinium</taxon>
    </lineage>
</organism>
<evidence type="ECO:0000256" key="1">
    <source>
        <dbReference type="SAM" id="MobiDB-lite"/>
    </source>
</evidence>
<protein>
    <submittedName>
        <fullName evidence="2">Epsin-2</fullName>
    </submittedName>
</protein>
<dbReference type="Proteomes" id="UP001642464">
    <property type="component" value="Unassembled WGS sequence"/>
</dbReference>
<dbReference type="EMBL" id="CAXAMM010002547">
    <property type="protein sequence ID" value="CAK8996546.1"/>
    <property type="molecule type" value="Genomic_DNA"/>
</dbReference>
<proteinExistence type="predicted"/>
<keyword evidence="3" id="KW-1185">Reference proteome</keyword>
<comment type="caution">
    <text evidence="2">The sequence shown here is derived from an EMBL/GenBank/DDBJ whole genome shotgun (WGS) entry which is preliminary data.</text>
</comment>
<gene>
    <name evidence="2" type="ORF">SCF082_LOCUS4838</name>
</gene>
<feature type="region of interest" description="Disordered" evidence="1">
    <location>
        <begin position="196"/>
        <end position="236"/>
    </location>
</feature>